<name>A0A914EL01_9BILA</name>
<proteinExistence type="predicted"/>
<accession>A0A914EL01</accession>
<dbReference type="Proteomes" id="UP000887540">
    <property type="component" value="Unplaced"/>
</dbReference>
<keyword evidence="1" id="KW-1185">Reference proteome</keyword>
<organism evidence="1 2">
    <name type="scientific">Acrobeloides nanus</name>
    <dbReference type="NCBI Taxonomy" id="290746"/>
    <lineage>
        <taxon>Eukaryota</taxon>
        <taxon>Metazoa</taxon>
        <taxon>Ecdysozoa</taxon>
        <taxon>Nematoda</taxon>
        <taxon>Chromadorea</taxon>
        <taxon>Rhabditida</taxon>
        <taxon>Tylenchina</taxon>
        <taxon>Cephalobomorpha</taxon>
        <taxon>Cephaloboidea</taxon>
        <taxon>Cephalobidae</taxon>
        <taxon>Acrobeloides</taxon>
    </lineage>
</organism>
<evidence type="ECO:0000313" key="1">
    <source>
        <dbReference type="Proteomes" id="UP000887540"/>
    </source>
</evidence>
<evidence type="ECO:0000313" key="2">
    <source>
        <dbReference type="WBParaSite" id="ACRNAN_scaffold8928.g29878.t1"/>
    </source>
</evidence>
<dbReference type="WBParaSite" id="ACRNAN_scaffold8928.g29878.t1">
    <property type="protein sequence ID" value="ACRNAN_scaffold8928.g29878.t1"/>
    <property type="gene ID" value="ACRNAN_scaffold8928.g29878"/>
</dbReference>
<reference evidence="2" key="1">
    <citation type="submission" date="2022-11" db="UniProtKB">
        <authorList>
            <consortium name="WormBaseParasite"/>
        </authorList>
    </citation>
    <scope>IDENTIFICATION</scope>
</reference>
<dbReference type="AlphaFoldDB" id="A0A914EL01"/>
<protein>
    <submittedName>
        <fullName evidence="2">Uncharacterized protein</fullName>
    </submittedName>
</protein>
<sequence length="107" mass="12323">MKLLWEAHTIQRQTSRCKMCKMCKMAVIPPKAGTFIDSELNGTSKTHYRNQGKSYIIEEIDFKASERGLRLTEGVVNYGRSKIWINNETEDEIVIMTILNVSLEPML</sequence>